<gene>
    <name evidence="2" type="ORF">GCM10023205_47790</name>
</gene>
<evidence type="ECO:0000313" key="2">
    <source>
        <dbReference type="EMBL" id="GAA4975372.1"/>
    </source>
</evidence>
<reference evidence="3" key="1">
    <citation type="journal article" date="2019" name="Int. J. Syst. Evol. Microbiol.">
        <title>The Global Catalogue of Microorganisms (GCM) 10K type strain sequencing project: providing services to taxonomists for standard genome sequencing and annotation.</title>
        <authorList>
            <consortium name="The Broad Institute Genomics Platform"/>
            <consortium name="The Broad Institute Genome Sequencing Center for Infectious Disease"/>
            <person name="Wu L."/>
            <person name="Ma J."/>
        </authorList>
    </citation>
    <scope>NUCLEOTIDE SEQUENCE [LARGE SCALE GENOMIC DNA]</scope>
    <source>
        <strain evidence="3">JCM 17986</strain>
    </source>
</reference>
<accession>A0ABP9HPT8</accession>
<organism evidence="2 3">
    <name type="scientific">Yinghuangia aomiensis</name>
    <dbReference type="NCBI Taxonomy" id="676205"/>
    <lineage>
        <taxon>Bacteria</taxon>
        <taxon>Bacillati</taxon>
        <taxon>Actinomycetota</taxon>
        <taxon>Actinomycetes</taxon>
        <taxon>Kitasatosporales</taxon>
        <taxon>Streptomycetaceae</taxon>
        <taxon>Yinghuangia</taxon>
    </lineage>
</organism>
<dbReference type="EMBL" id="BAABHS010000017">
    <property type="protein sequence ID" value="GAA4975372.1"/>
    <property type="molecule type" value="Genomic_DNA"/>
</dbReference>
<proteinExistence type="inferred from homology"/>
<protein>
    <recommendedName>
        <fullName evidence="4">Cytochrome P450</fullName>
    </recommendedName>
</protein>
<sequence length="368" mass="37923">MTSPEHASPTATAPVAICGHAAVVRVLADPRYQVPPAATDLTGAPARGVAWLRASVARFANGETHARRRAYVTARLAALRPDDLRDAARRETAATLARTALWAASRPTVSEAAHPHGTVVVDVMAALARRVPLRVVAAALGAPDADLDRAAAATVRAAAAYHPTADEDTVRRADPAVADLAAMFAAAEPHAGSEDIANLIGILVQTCESTAGLVGNTAAAALRLPPAARAVPVERLVGETLRHDPPVRATLRRTTEPLSVDGTAHPPGTAVALDFAAANRDPVVFPAPDAFDPDRPAADPGHLAFGAGLRPCPGSAHALALACGVLEPLLAAAELAEPDAATAYQEPANPRVPVRLDVRIPTPHGEPR</sequence>
<keyword evidence="3" id="KW-1185">Reference proteome</keyword>
<dbReference type="Pfam" id="PF00067">
    <property type="entry name" value="p450"/>
    <property type="match status" value="1"/>
</dbReference>
<dbReference type="InterPro" id="IPR036396">
    <property type="entry name" value="Cyt_P450_sf"/>
</dbReference>
<comment type="caution">
    <text evidence="2">The sequence shown here is derived from an EMBL/GenBank/DDBJ whole genome shotgun (WGS) entry which is preliminary data.</text>
</comment>
<dbReference type="PANTHER" id="PTHR46696">
    <property type="entry name" value="P450, PUTATIVE (EUROFUNG)-RELATED"/>
    <property type="match status" value="1"/>
</dbReference>
<dbReference type="InterPro" id="IPR001128">
    <property type="entry name" value="Cyt_P450"/>
</dbReference>
<comment type="similarity">
    <text evidence="1">Belongs to the cytochrome P450 family.</text>
</comment>
<evidence type="ECO:0000256" key="1">
    <source>
        <dbReference type="ARBA" id="ARBA00010617"/>
    </source>
</evidence>
<dbReference type="PANTHER" id="PTHR46696:SF1">
    <property type="entry name" value="CYTOCHROME P450 YJIB-RELATED"/>
    <property type="match status" value="1"/>
</dbReference>
<dbReference type="RefSeq" id="WP_345677683.1">
    <property type="nucleotide sequence ID" value="NZ_BAABHS010000017.1"/>
</dbReference>
<dbReference type="Proteomes" id="UP001500466">
    <property type="component" value="Unassembled WGS sequence"/>
</dbReference>
<evidence type="ECO:0000313" key="3">
    <source>
        <dbReference type="Proteomes" id="UP001500466"/>
    </source>
</evidence>
<name>A0ABP9HPT8_9ACTN</name>
<dbReference type="Gene3D" id="1.10.630.10">
    <property type="entry name" value="Cytochrome P450"/>
    <property type="match status" value="1"/>
</dbReference>
<dbReference type="SUPFAM" id="SSF48264">
    <property type="entry name" value="Cytochrome P450"/>
    <property type="match status" value="1"/>
</dbReference>
<evidence type="ECO:0008006" key="4">
    <source>
        <dbReference type="Google" id="ProtNLM"/>
    </source>
</evidence>